<sequence>MLAAERYDRIVEMVNVKGSMRVSELSEHCRVTEETIRRDLDRLEQAGRLRRSHGGAVSVREEQPEIPYRVRETTHAEEKKRIAQSALSMIRPGDRILLDASTTAGYMAANMPDMPLTVLTNSIQVATELSSRDKIEVISTGGQLAQRSLSFVGPLAERSLETYHVDKLFLSCKGVHLEGGGISESNELQARLKQKMVSISDQVILLADTSKFGVRAFARVTGLNAVHAVITDQSLDNDLIERLNSYDIQITRV</sequence>
<dbReference type="EMBL" id="LITU01000040">
    <property type="protein sequence ID" value="KOY17354.1"/>
    <property type="molecule type" value="Genomic_DNA"/>
</dbReference>
<dbReference type="InterPro" id="IPR050313">
    <property type="entry name" value="Carb_Metab_HTH_regulators"/>
</dbReference>
<comment type="caution">
    <text evidence="5">The sequence shown here is derived from an EMBL/GenBank/DDBJ whole genome shotgun (WGS) entry which is preliminary data.</text>
</comment>
<dbReference type="Proteomes" id="UP000037688">
    <property type="component" value="Unassembled WGS sequence"/>
</dbReference>
<feature type="domain" description="HTH deoR-type" evidence="4">
    <location>
        <begin position="3"/>
        <end position="58"/>
    </location>
</feature>
<reference evidence="5 6" key="1">
    <citation type="submission" date="2015-08" db="EMBL/GenBank/DDBJ databases">
        <title>Draft genome sequence of cellulolytic and xylanolytic Paenibacillus sp. A59, isolated from a decaying forest soil from Patagonia, Argentina.</title>
        <authorList>
            <person name="Ghio S."/>
            <person name="Caceres A.M."/>
            <person name="Talia P."/>
            <person name="Grasso D."/>
            <person name="Campos E."/>
        </authorList>
    </citation>
    <scope>NUCLEOTIDE SEQUENCE [LARGE SCALE GENOMIC DNA]</scope>
    <source>
        <strain evidence="5 6">A59</strain>
    </source>
</reference>
<accession>A0A0N1IWU4</accession>
<evidence type="ECO:0000313" key="5">
    <source>
        <dbReference type="EMBL" id="KOY17354.1"/>
    </source>
</evidence>
<dbReference type="GO" id="GO:0003677">
    <property type="term" value="F:DNA binding"/>
    <property type="evidence" value="ECO:0007669"/>
    <property type="project" value="UniProtKB-KW"/>
</dbReference>
<dbReference type="InterPro" id="IPR014036">
    <property type="entry name" value="DeoR-like_C"/>
</dbReference>
<keyword evidence="6" id="KW-1185">Reference proteome</keyword>
<evidence type="ECO:0000256" key="2">
    <source>
        <dbReference type="ARBA" id="ARBA00023125"/>
    </source>
</evidence>
<organism evidence="5 6">
    <name type="scientific">Paenibacillus xylanivorans</name>
    <dbReference type="NCBI Taxonomy" id="1705561"/>
    <lineage>
        <taxon>Bacteria</taxon>
        <taxon>Bacillati</taxon>
        <taxon>Bacillota</taxon>
        <taxon>Bacilli</taxon>
        <taxon>Bacillales</taxon>
        <taxon>Paenibacillaceae</taxon>
        <taxon>Paenibacillus</taxon>
    </lineage>
</organism>
<evidence type="ECO:0000259" key="4">
    <source>
        <dbReference type="PROSITE" id="PS51000"/>
    </source>
</evidence>
<dbReference type="SUPFAM" id="SSF100950">
    <property type="entry name" value="NagB/RpiA/CoA transferase-like"/>
    <property type="match status" value="1"/>
</dbReference>
<name>A0A0N1IWU4_9BACL</name>
<dbReference type="PANTHER" id="PTHR30363:SF44">
    <property type="entry name" value="AGA OPERON TRANSCRIPTIONAL REPRESSOR-RELATED"/>
    <property type="match status" value="1"/>
</dbReference>
<dbReference type="InterPro" id="IPR036388">
    <property type="entry name" value="WH-like_DNA-bd_sf"/>
</dbReference>
<keyword evidence="3" id="KW-0804">Transcription</keyword>
<dbReference type="Gene3D" id="3.40.50.1360">
    <property type="match status" value="1"/>
</dbReference>
<dbReference type="InterPro" id="IPR037171">
    <property type="entry name" value="NagB/RpiA_transferase-like"/>
</dbReference>
<dbReference type="InterPro" id="IPR001034">
    <property type="entry name" value="DeoR_HTH"/>
</dbReference>
<dbReference type="SMART" id="SM00420">
    <property type="entry name" value="HTH_DEOR"/>
    <property type="match status" value="1"/>
</dbReference>
<dbReference type="PROSITE" id="PS00894">
    <property type="entry name" value="HTH_DEOR_1"/>
    <property type="match status" value="1"/>
</dbReference>
<evidence type="ECO:0000256" key="3">
    <source>
        <dbReference type="ARBA" id="ARBA00023163"/>
    </source>
</evidence>
<dbReference type="Pfam" id="PF08220">
    <property type="entry name" value="HTH_DeoR"/>
    <property type="match status" value="1"/>
</dbReference>
<dbReference type="OrthoDB" id="9797223at2"/>
<dbReference type="Gene3D" id="1.10.10.10">
    <property type="entry name" value="Winged helix-like DNA-binding domain superfamily/Winged helix DNA-binding domain"/>
    <property type="match status" value="1"/>
</dbReference>
<gene>
    <name evidence="5" type="ORF">AMS66_06100</name>
</gene>
<keyword evidence="1" id="KW-0805">Transcription regulation</keyword>
<evidence type="ECO:0000313" key="6">
    <source>
        <dbReference type="Proteomes" id="UP000037688"/>
    </source>
</evidence>
<dbReference type="PATRIC" id="fig|1705561.3.peg.934"/>
<evidence type="ECO:0000256" key="1">
    <source>
        <dbReference type="ARBA" id="ARBA00023015"/>
    </source>
</evidence>
<dbReference type="PRINTS" id="PR00037">
    <property type="entry name" value="HTHLACR"/>
</dbReference>
<dbReference type="SUPFAM" id="SSF46785">
    <property type="entry name" value="Winged helix' DNA-binding domain"/>
    <property type="match status" value="1"/>
</dbReference>
<dbReference type="GO" id="GO:0003700">
    <property type="term" value="F:DNA-binding transcription factor activity"/>
    <property type="evidence" value="ECO:0007669"/>
    <property type="project" value="InterPro"/>
</dbReference>
<protein>
    <submittedName>
        <fullName evidence="5">DeoR faimly transcriptional regulator</fullName>
    </submittedName>
</protein>
<dbReference type="PANTHER" id="PTHR30363">
    <property type="entry name" value="HTH-TYPE TRANSCRIPTIONAL REGULATOR SRLR-RELATED"/>
    <property type="match status" value="1"/>
</dbReference>
<dbReference type="AlphaFoldDB" id="A0A0N1IWU4"/>
<proteinExistence type="predicted"/>
<keyword evidence="2" id="KW-0238">DNA-binding</keyword>
<dbReference type="Pfam" id="PF00455">
    <property type="entry name" value="DeoRC"/>
    <property type="match status" value="1"/>
</dbReference>
<dbReference type="SMART" id="SM01134">
    <property type="entry name" value="DeoRC"/>
    <property type="match status" value="1"/>
</dbReference>
<dbReference type="InterPro" id="IPR018356">
    <property type="entry name" value="Tscrpt_reg_HTH_DeoR_CS"/>
</dbReference>
<dbReference type="RefSeq" id="WP_053779940.1">
    <property type="nucleotide sequence ID" value="NZ_LITU01000040.1"/>
</dbReference>
<dbReference type="PROSITE" id="PS51000">
    <property type="entry name" value="HTH_DEOR_2"/>
    <property type="match status" value="1"/>
</dbReference>
<dbReference type="InterPro" id="IPR036390">
    <property type="entry name" value="WH_DNA-bd_sf"/>
</dbReference>